<dbReference type="InterPro" id="IPR029063">
    <property type="entry name" value="SAM-dependent_MTases_sf"/>
</dbReference>
<comment type="caution">
    <text evidence="6">Lacks conserved residue(s) required for the propagation of feature annotation.</text>
</comment>
<dbReference type="NCBIfam" id="TIGR00138">
    <property type="entry name" value="rsmG_gidB"/>
    <property type="match status" value="1"/>
</dbReference>
<dbReference type="HAMAP" id="MF_00074">
    <property type="entry name" value="16SrRNA_methyltr_G"/>
    <property type="match status" value="1"/>
</dbReference>
<evidence type="ECO:0000256" key="4">
    <source>
        <dbReference type="ARBA" id="ARBA00022679"/>
    </source>
</evidence>
<protein>
    <recommendedName>
        <fullName evidence="6">Ribosomal RNA small subunit methyltransferase G</fullName>
        <ecNumber evidence="6">2.1.1.-</ecNumber>
    </recommendedName>
    <alternativeName>
        <fullName evidence="6">16S rRNA 7-methylguanosine methyltransferase</fullName>
        <shortName evidence="6">16S rRNA m7G methyltransferase</shortName>
    </alternativeName>
</protein>
<comment type="function">
    <text evidence="6">Specifically methylates the N7 position of a guanine in 16S rRNA.</text>
</comment>
<keyword evidence="3 6" id="KW-0489">Methyltransferase</keyword>
<reference evidence="7 8" key="1">
    <citation type="journal article" date="2012" name="J. Bacteriol.">
        <title>Genome Sequence of Fibrella aestuarina BUZ 2T, a Filamentous Marine Bacterium.</title>
        <authorList>
            <person name="Filippini M."/>
            <person name="Qi W."/>
            <person name="Blom J."/>
            <person name="Goesmann A."/>
            <person name="Smits T.H."/>
            <person name="Bagheri H.C."/>
        </authorList>
    </citation>
    <scope>NUCLEOTIDE SEQUENCE [LARGE SCALE GENOMIC DNA]</scope>
    <source>
        <strain evidence="8">BUZ 2T</strain>
    </source>
</reference>
<dbReference type="EMBL" id="HE796683">
    <property type="protein sequence ID" value="CCH02432.1"/>
    <property type="molecule type" value="Genomic_DNA"/>
</dbReference>
<dbReference type="Gene3D" id="3.40.50.150">
    <property type="entry name" value="Vaccinia Virus protein VP39"/>
    <property type="match status" value="1"/>
</dbReference>
<dbReference type="EC" id="2.1.1.-" evidence="6"/>
<dbReference type="Proteomes" id="UP000011058">
    <property type="component" value="Chromosome"/>
</dbReference>
<sequence length="237" mass="26606">MNNVRCIMYNGSAPGLCSLTKSLYIVHCTLFMEQLLSYFPNLTDEQRAQFAALDGLYRDWNAKINVISRQDIDALYEKHVLHSLGIAKVIQFKPGTEILDVGTGGGFPGIPLAILFPMAKFHLVDSIGKKITVVKEVAGALGLTNVRAEQVRVEHLSETYDFVVSRAVTRLQPFMGWVRYKITKRGNNHLPNGVLYLKGGDLAEEIAEIPEKTKIYNLADYFAGEFFETKKVLHIKK</sequence>
<comment type="subcellular location">
    <subcellularLocation>
        <location evidence="6">Cytoplasm</location>
    </subcellularLocation>
</comment>
<evidence type="ECO:0000313" key="8">
    <source>
        <dbReference type="Proteomes" id="UP000011058"/>
    </source>
</evidence>
<dbReference type="PANTHER" id="PTHR31760">
    <property type="entry name" value="S-ADENOSYL-L-METHIONINE-DEPENDENT METHYLTRANSFERASES SUPERFAMILY PROTEIN"/>
    <property type="match status" value="1"/>
</dbReference>
<feature type="binding site" evidence="6">
    <location>
        <position position="166"/>
    </location>
    <ligand>
        <name>S-adenosyl-L-methionine</name>
        <dbReference type="ChEBI" id="CHEBI:59789"/>
    </ligand>
</feature>
<keyword evidence="5 6" id="KW-0949">S-adenosyl-L-methionine</keyword>
<accession>I0KE79</accession>
<dbReference type="PATRIC" id="fig|1166018.3.peg.1397"/>
<evidence type="ECO:0000256" key="5">
    <source>
        <dbReference type="ARBA" id="ARBA00022691"/>
    </source>
</evidence>
<dbReference type="InterPro" id="IPR003682">
    <property type="entry name" value="rRNA_ssu_MeTfrase_G"/>
</dbReference>
<evidence type="ECO:0000256" key="2">
    <source>
        <dbReference type="ARBA" id="ARBA00022552"/>
    </source>
</evidence>
<keyword evidence="8" id="KW-1185">Reference proteome</keyword>
<dbReference type="KEGG" id="fae:FAES_4433"/>
<dbReference type="HOGENOM" id="CLU_065341_2_2_10"/>
<dbReference type="GO" id="GO:0005829">
    <property type="term" value="C:cytosol"/>
    <property type="evidence" value="ECO:0007669"/>
    <property type="project" value="TreeGrafter"/>
</dbReference>
<dbReference type="GO" id="GO:0070043">
    <property type="term" value="F:rRNA (guanine-N7-)-methyltransferase activity"/>
    <property type="evidence" value="ECO:0007669"/>
    <property type="project" value="UniProtKB-UniRule"/>
</dbReference>
<keyword evidence="2 6" id="KW-0698">rRNA processing</keyword>
<dbReference type="SUPFAM" id="SSF53335">
    <property type="entry name" value="S-adenosyl-L-methionine-dependent methyltransferases"/>
    <property type="match status" value="1"/>
</dbReference>
<dbReference type="AlphaFoldDB" id="I0KE79"/>
<dbReference type="STRING" id="1166018.FAES_4433"/>
<feature type="binding site" evidence="6">
    <location>
        <position position="107"/>
    </location>
    <ligand>
        <name>S-adenosyl-L-methionine</name>
        <dbReference type="ChEBI" id="CHEBI:59789"/>
    </ligand>
</feature>
<dbReference type="eggNOG" id="COG0357">
    <property type="taxonomic scope" value="Bacteria"/>
</dbReference>
<evidence type="ECO:0000256" key="3">
    <source>
        <dbReference type="ARBA" id="ARBA00022603"/>
    </source>
</evidence>
<dbReference type="Pfam" id="PF02527">
    <property type="entry name" value="GidB"/>
    <property type="match status" value="1"/>
</dbReference>
<organism evidence="7 8">
    <name type="scientific">Fibrella aestuarina BUZ 2</name>
    <dbReference type="NCBI Taxonomy" id="1166018"/>
    <lineage>
        <taxon>Bacteria</taxon>
        <taxon>Pseudomonadati</taxon>
        <taxon>Bacteroidota</taxon>
        <taxon>Cytophagia</taxon>
        <taxon>Cytophagales</taxon>
        <taxon>Spirosomataceae</taxon>
        <taxon>Fibrella</taxon>
    </lineage>
</organism>
<comment type="similarity">
    <text evidence="6">Belongs to the methyltransferase superfamily. RNA methyltransferase RsmG family.</text>
</comment>
<evidence type="ECO:0000256" key="6">
    <source>
        <dbReference type="HAMAP-Rule" id="MF_00074"/>
    </source>
</evidence>
<keyword evidence="1 6" id="KW-0963">Cytoplasm</keyword>
<evidence type="ECO:0000256" key="1">
    <source>
        <dbReference type="ARBA" id="ARBA00022490"/>
    </source>
</evidence>
<gene>
    <name evidence="6" type="primary">rsmG</name>
    <name evidence="7" type="ORF">FAES_4433</name>
</gene>
<keyword evidence="4 6" id="KW-0808">Transferase</keyword>
<proteinExistence type="inferred from homology"/>
<feature type="binding site" evidence="6">
    <location>
        <begin position="153"/>
        <end position="154"/>
    </location>
    <ligand>
        <name>S-adenosyl-L-methionine</name>
        <dbReference type="ChEBI" id="CHEBI:59789"/>
    </ligand>
</feature>
<evidence type="ECO:0000313" key="7">
    <source>
        <dbReference type="EMBL" id="CCH02432.1"/>
    </source>
</evidence>
<dbReference type="PIRSF" id="PIRSF003078">
    <property type="entry name" value="GidB"/>
    <property type="match status" value="1"/>
</dbReference>
<feature type="binding site" evidence="6">
    <location>
        <position position="102"/>
    </location>
    <ligand>
        <name>S-adenosyl-L-methionine</name>
        <dbReference type="ChEBI" id="CHEBI:59789"/>
    </ligand>
</feature>
<dbReference type="PANTHER" id="PTHR31760:SF0">
    <property type="entry name" value="S-ADENOSYL-L-METHIONINE-DEPENDENT METHYLTRANSFERASES SUPERFAMILY PROTEIN"/>
    <property type="match status" value="1"/>
</dbReference>
<name>I0KE79_9BACT</name>